<comment type="subunit">
    <text evidence="7">Consists of a catalytic RNA component (M1 or rnpB) and a protein subunit.</text>
</comment>
<dbReference type="InterPro" id="IPR020568">
    <property type="entry name" value="Ribosomal_Su5_D2-typ_SF"/>
</dbReference>
<dbReference type="Pfam" id="PF00825">
    <property type="entry name" value="Ribonuclease_P"/>
    <property type="match status" value="1"/>
</dbReference>
<keyword evidence="3 7" id="KW-0540">Nuclease</keyword>
<comment type="similarity">
    <text evidence="7">Belongs to the RnpA family.</text>
</comment>
<evidence type="ECO:0000256" key="6">
    <source>
        <dbReference type="ARBA" id="ARBA00022884"/>
    </source>
</evidence>
<dbReference type="NCBIfam" id="TIGR00188">
    <property type="entry name" value="rnpA"/>
    <property type="match status" value="1"/>
</dbReference>
<keyword evidence="10" id="KW-1185">Reference proteome</keyword>
<sequence>MRRSLRLRNREDFNRIYRGGKSFANSQFVVYWSRQRIADPFRLGVSASKKIGNAVMRNRMRRMVKEIVRHLEDRVQPHTDLILIVRKPATTMSLKEMEKSVIHVLKKAGLLK</sequence>
<keyword evidence="4 7" id="KW-0255">Endonuclease</keyword>
<dbReference type="InterPro" id="IPR000100">
    <property type="entry name" value="RNase_P"/>
</dbReference>
<evidence type="ECO:0000256" key="5">
    <source>
        <dbReference type="ARBA" id="ARBA00022801"/>
    </source>
</evidence>
<evidence type="ECO:0000256" key="4">
    <source>
        <dbReference type="ARBA" id="ARBA00022759"/>
    </source>
</evidence>
<evidence type="ECO:0000256" key="2">
    <source>
        <dbReference type="ARBA" id="ARBA00022694"/>
    </source>
</evidence>
<keyword evidence="6 7" id="KW-0694">RNA-binding</keyword>
<dbReference type="GO" id="GO:0042781">
    <property type="term" value="F:3'-tRNA processing endoribonuclease activity"/>
    <property type="evidence" value="ECO:0007669"/>
    <property type="project" value="TreeGrafter"/>
</dbReference>
<evidence type="ECO:0000256" key="8">
    <source>
        <dbReference type="NCBIfam" id="TIGR00188"/>
    </source>
</evidence>
<dbReference type="InterPro" id="IPR020539">
    <property type="entry name" value="RNase_P_CS"/>
</dbReference>
<comment type="catalytic activity">
    <reaction evidence="7">
        <text>Endonucleolytic cleavage of RNA, removing 5'-extranucleotides from tRNA precursor.</text>
        <dbReference type="EC" id="3.1.26.5"/>
    </reaction>
</comment>
<comment type="function">
    <text evidence="1 7">RNaseP catalyzes the removal of the 5'-leader sequence from pre-tRNA to produce the mature 5'-terminus. It can also cleave other RNA substrates such as 4.5S RNA. The protein component plays an auxiliary but essential role in vivo by binding to the 5'-leader sequence and broadening the substrate specificity of the ribozyme.</text>
</comment>
<dbReference type="GO" id="GO:0000049">
    <property type="term" value="F:tRNA binding"/>
    <property type="evidence" value="ECO:0007669"/>
    <property type="project" value="UniProtKB-UniRule"/>
</dbReference>
<comment type="caution">
    <text evidence="9">The sequence shown here is derived from an EMBL/GenBank/DDBJ whole genome shotgun (WGS) entry which is preliminary data.</text>
</comment>
<reference evidence="9 10" key="1">
    <citation type="submission" date="2018-08" db="EMBL/GenBank/DDBJ databases">
        <title>Paenibacillus sp. M4BSY-1, whole genome shotgun sequence.</title>
        <authorList>
            <person name="Tuo L."/>
        </authorList>
    </citation>
    <scope>NUCLEOTIDE SEQUENCE [LARGE SCALE GENOMIC DNA]</scope>
    <source>
        <strain evidence="9 10">M4BSY-1</strain>
    </source>
</reference>
<dbReference type="SUPFAM" id="SSF54211">
    <property type="entry name" value="Ribosomal protein S5 domain 2-like"/>
    <property type="match status" value="1"/>
</dbReference>
<evidence type="ECO:0000256" key="7">
    <source>
        <dbReference type="HAMAP-Rule" id="MF_00227"/>
    </source>
</evidence>
<dbReference type="OrthoDB" id="9810867at2"/>
<evidence type="ECO:0000256" key="1">
    <source>
        <dbReference type="ARBA" id="ARBA00002663"/>
    </source>
</evidence>
<protein>
    <recommendedName>
        <fullName evidence="7 8">Ribonuclease P protein component</fullName>
        <shortName evidence="7">RNase P protein</shortName>
        <shortName evidence="7">RNaseP protein</shortName>
        <ecNumber evidence="7 8">3.1.26.5</ecNumber>
    </recommendedName>
    <alternativeName>
        <fullName evidence="7">Protein C5</fullName>
    </alternativeName>
</protein>
<dbReference type="InterPro" id="IPR014721">
    <property type="entry name" value="Ribsml_uS5_D2-typ_fold_subgr"/>
</dbReference>
<dbReference type="RefSeq" id="WP_116048461.1">
    <property type="nucleotide sequence ID" value="NZ_QUBQ01000004.1"/>
</dbReference>
<dbReference type="GO" id="GO:0004526">
    <property type="term" value="F:ribonuclease P activity"/>
    <property type="evidence" value="ECO:0007669"/>
    <property type="project" value="UniProtKB-UniRule"/>
</dbReference>
<dbReference type="Gene3D" id="3.30.230.10">
    <property type="match status" value="1"/>
</dbReference>
<organism evidence="9 10">
    <name type="scientific">Paenibacillus paeoniae</name>
    <dbReference type="NCBI Taxonomy" id="2292705"/>
    <lineage>
        <taxon>Bacteria</taxon>
        <taxon>Bacillati</taxon>
        <taxon>Bacillota</taxon>
        <taxon>Bacilli</taxon>
        <taxon>Bacillales</taxon>
        <taxon>Paenibacillaceae</taxon>
        <taxon>Paenibacillus</taxon>
    </lineage>
</organism>
<dbReference type="FunFam" id="3.30.230.10:FF:000021">
    <property type="entry name" value="Ribonuclease P protein component"/>
    <property type="match status" value="1"/>
</dbReference>
<proteinExistence type="inferred from homology"/>
<dbReference type="AlphaFoldDB" id="A0A371P7W2"/>
<evidence type="ECO:0000256" key="3">
    <source>
        <dbReference type="ARBA" id="ARBA00022722"/>
    </source>
</evidence>
<gene>
    <name evidence="7" type="primary">rnpA</name>
    <name evidence="9" type="ORF">DX130_20290</name>
</gene>
<dbReference type="EC" id="3.1.26.5" evidence="7 8"/>
<dbReference type="Proteomes" id="UP000261905">
    <property type="component" value="Unassembled WGS sequence"/>
</dbReference>
<accession>A0A371P7W2</accession>
<dbReference type="PANTHER" id="PTHR33992">
    <property type="entry name" value="RIBONUCLEASE P PROTEIN COMPONENT"/>
    <property type="match status" value="1"/>
</dbReference>
<dbReference type="GO" id="GO:0001682">
    <property type="term" value="P:tRNA 5'-leader removal"/>
    <property type="evidence" value="ECO:0007669"/>
    <property type="project" value="UniProtKB-UniRule"/>
</dbReference>
<dbReference type="PROSITE" id="PS00648">
    <property type="entry name" value="RIBONUCLEASE_P"/>
    <property type="match status" value="1"/>
</dbReference>
<keyword evidence="5 7" id="KW-0378">Hydrolase</keyword>
<name>A0A371P7W2_9BACL</name>
<keyword evidence="2 7" id="KW-0819">tRNA processing</keyword>
<evidence type="ECO:0000313" key="10">
    <source>
        <dbReference type="Proteomes" id="UP000261905"/>
    </source>
</evidence>
<dbReference type="GO" id="GO:0030677">
    <property type="term" value="C:ribonuclease P complex"/>
    <property type="evidence" value="ECO:0007669"/>
    <property type="project" value="TreeGrafter"/>
</dbReference>
<dbReference type="HAMAP" id="MF_00227">
    <property type="entry name" value="RNase_P"/>
    <property type="match status" value="1"/>
</dbReference>
<dbReference type="EMBL" id="QUBQ01000004">
    <property type="protein sequence ID" value="REK72033.1"/>
    <property type="molecule type" value="Genomic_DNA"/>
</dbReference>
<evidence type="ECO:0000313" key="9">
    <source>
        <dbReference type="EMBL" id="REK72033.1"/>
    </source>
</evidence>
<dbReference type="PANTHER" id="PTHR33992:SF1">
    <property type="entry name" value="RIBONUCLEASE P PROTEIN COMPONENT"/>
    <property type="match status" value="1"/>
</dbReference>